<dbReference type="InterPro" id="IPR011044">
    <property type="entry name" value="Quino_amine_DH_bsu"/>
</dbReference>
<name>A0A7C4LJ56_9PLAN</name>
<dbReference type="PANTHER" id="PTHR47197:SF3">
    <property type="entry name" value="DIHYDRO-HEME D1 DEHYDROGENASE"/>
    <property type="match status" value="1"/>
</dbReference>
<accession>A0A7C4LJ56</accession>
<evidence type="ECO:0008006" key="2">
    <source>
        <dbReference type="Google" id="ProtNLM"/>
    </source>
</evidence>
<evidence type="ECO:0000313" key="1">
    <source>
        <dbReference type="EMBL" id="HGT37916.1"/>
    </source>
</evidence>
<dbReference type="AlphaFoldDB" id="A0A7C4LJ56"/>
<dbReference type="Gene3D" id="2.130.10.10">
    <property type="entry name" value="YVTN repeat-like/Quinoprotein amine dehydrogenase"/>
    <property type="match status" value="2"/>
</dbReference>
<protein>
    <recommendedName>
        <fullName evidence="2">YncE family protein</fullName>
    </recommendedName>
</protein>
<dbReference type="InterPro" id="IPR015943">
    <property type="entry name" value="WD40/YVTN_repeat-like_dom_sf"/>
</dbReference>
<organism evidence="1">
    <name type="scientific">Schlesneria paludicola</name>
    <dbReference type="NCBI Taxonomy" id="360056"/>
    <lineage>
        <taxon>Bacteria</taxon>
        <taxon>Pseudomonadati</taxon>
        <taxon>Planctomycetota</taxon>
        <taxon>Planctomycetia</taxon>
        <taxon>Planctomycetales</taxon>
        <taxon>Planctomycetaceae</taxon>
        <taxon>Schlesneria</taxon>
    </lineage>
</organism>
<dbReference type="InterPro" id="IPR051200">
    <property type="entry name" value="Host-pathogen_enzymatic-act"/>
</dbReference>
<dbReference type="SUPFAM" id="SSF50969">
    <property type="entry name" value="YVTN repeat-like/Quinoprotein amine dehydrogenase"/>
    <property type="match status" value="1"/>
</dbReference>
<proteinExistence type="predicted"/>
<reference evidence="1" key="1">
    <citation type="journal article" date="2020" name="mSystems">
        <title>Genome- and Community-Level Interaction Insights into Carbon Utilization and Element Cycling Functions of Hydrothermarchaeota in Hydrothermal Sediment.</title>
        <authorList>
            <person name="Zhou Z."/>
            <person name="Liu Y."/>
            <person name="Xu W."/>
            <person name="Pan J."/>
            <person name="Luo Z.H."/>
            <person name="Li M."/>
        </authorList>
    </citation>
    <scope>NUCLEOTIDE SEQUENCE [LARGE SCALE GENOMIC DNA]</scope>
    <source>
        <strain evidence="1">SpSt-508</strain>
    </source>
</reference>
<sequence length="362" mass="39981">MTTTLLTVVCTTLLGMEPEPTTQRYLYVACPGIRNYLEFGGHGLLVFDIDHNHRFVKRIPTAGKDDNGTPVNVKGVCASAHTRRITISTIHALQSIDLVTEQVVWEKRYDGGCDRMAISPDGRLLYVPSFEKNHWHAIDGLTGDVLARIEPQPGAHNTVFGLDGTKVYLAGLRSSVLKIVDPQTHHFVGECGPFSQSIRPFTINGRQTLCFVNVNELLGFEIGDLTTGKKLQRVEVEGFARGPVKRHGCPSHGIGLTPDEKEVWVCDAHNQRLHIFDVTSLPPRQVASLAVREEPGWITFSLDGRYAYPSTGDVFDVATRQLVAQLADEHGTAVHSEKMVEIHFADGKPVRTGDQFGLGRVR</sequence>
<comment type="caution">
    <text evidence="1">The sequence shown here is derived from an EMBL/GenBank/DDBJ whole genome shotgun (WGS) entry which is preliminary data.</text>
</comment>
<dbReference type="PANTHER" id="PTHR47197">
    <property type="entry name" value="PROTEIN NIRF"/>
    <property type="match status" value="1"/>
</dbReference>
<gene>
    <name evidence="1" type="ORF">ENS64_01405</name>
</gene>
<dbReference type="EMBL" id="DSVQ01000003">
    <property type="protein sequence ID" value="HGT37916.1"/>
    <property type="molecule type" value="Genomic_DNA"/>
</dbReference>